<dbReference type="EMBL" id="JAQMWT010000009">
    <property type="protein sequence ID" value="KAJ8614257.1"/>
    <property type="molecule type" value="Genomic_DNA"/>
</dbReference>
<evidence type="ECO:0000256" key="3">
    <source>
        <dbReference type="ARBA" id="ARBA00023235"/>
    </source>
</evidence>
<dbReference type="EC" id="5.2.1.8" evidence="1"/>
<evidence type="ECO:0000259" key="5">
    <source>
        <dbReference type="PROSITE" id="PS50072"/>
    </source>
</evidence>
<feature type="chain" id="PRO_5042115885" description="peptidylprolyl isomerase" evidence="4">
    <location>
        <begin position="17"/>
        <end position="190"/>
    </location>
</feature>
<protein>
    <recommendedName>
        <fullName evidence="1">peptidylprolyl isomerase</fullName>
        <ecNumber evidence="1">5.2.1.8</ecNumber>
    </recommendedName>
</protein>
<dbReference type="PANTHER" id="PTHR43246">
    <property type="entry name" value="PEPTIDYL-PROLYL CIS-TRANS ISOMERASE CYP38, CHLOROPLASTIC"/>
    <property type="match status" value="1"/>
</dbReference>
<keyword evidence="2" id="KW-0697">Rotamase</keyword>
<accession>A0AAD7UPR3</accession>
<evidence type="ECO:0000313" key="7">
    <source>
        <dbReference type="Proteomes" id="UP001230188"/>
    </source>
</evidence>
<dbReference type="GO" id="GO:0003755">
    <property type="term" value="F:peptidyl-prolyl cis-trans isomerase activity"/>
    <property type="evidence" value="ECO:0007669"/>
    <property type="project" value="UniProtKB-KW"/>
</dbReference>
<dbReference type="InterPro" id="IPR044665">
    <property type="entry name" value="E_coli_cyclophilin_A-like"/>
</dbReference>
<proteinExistence type="predicted"/>
<keyword evidence="3" id="KW-0413">Isomerase</keyword>
<reference evidence="6" key="1">
    <citation type="submission" date="2023-01" db="EMBL/GenBank/DDBJ databases">
        <title>Metagenome sequencing of chrysophaentin producing Chrysophaeum taylorii.</title>
        <authorList>
            <person name="Davison J."/>
            <person name="Bewley C."/>
        </authorList>
    </citation>
    <scope>NUCLEOTIDE SEQUENCE</scope>
    <source>
        <strain evidence="6">NIES-1699</strain>
    </source>
</reference>
<evidence type="ECO:0000256" key="1">
    <source>
        <dbReference type="ARBA" id="ARBA00013194"/>
    </source>
</evidence>
<dbReference type="PROSITE" id="PS50072">
    <property type="entry name" value="CSA_PPIASE_2"/>
    <property type="match status" value="1"/>
</dbReference>
<sequence>MFTLLFCCLAAADVYHVKFSVQVRKGDLRDFVVEVHPSWAPLGAARFAELVDANFFSGCRFFRVVENFVAQFGISGKPGGAAWEPIPDDPVVETNAKYTVTFATSGPDSRTTQIFVNLADNSRLDAMSFAPFGKVISGSEVVDAIYSGYGEKPQQARIREEGNAYLKKQFPNLSYVAEVARLDGSPAEEP</sequence>
<feature type="domain" description="PPIase cyclophilin-type" evidence="5">
    <location>
        <begin position="18"/>
        <end position="145"/>
    </location>
</feature>
<comment type="caution">
    <text evidence="6">The sequence shown here is derived from an EMBL/GenBank/DDBJ whole genome shotgun (WGS) entry which is preliminary data.</text>
</comment>
<dbReference type="InterPro" id="IPR002130">
    <property type="entry name" value="Cyclophilin-type_PPIase_dom"/>
</dbReference>
<dbReference type="SUPFAM" id="SSF50891">
    <property type="entry name" value="Cyclophilin-like"/>
    <property type="match status" value="1"/>
</dbReference>
<name>A0AAD7UPR3_9STRA</name>
<evidence type="ECO:0000256" key="2">
    <source>
        <dbReference type="ARBA" id="ARBA00023110"/>
    </source>
</evidence>
<evidence type="ECO:0000256" key="4">
    <source>
        <dbReference type="SAM" id="SignalP"/>
    </source>
</evidence>
<keyword evidence="4" id="KW-0732">Signal</keyword>
<dbReference type="Pfam" id="PF00160">
    <property type="entry name" value="Pro_isomerase"/>
    <property type="match status" value="1"/>
</dbReference>
<keyword evidence="7" id="KW-1185">Reference proteome</keyword>
<dbReference type="AlphaFoldDB" id="A0AAD7UPR3"/>
<dbReference type="InterPro" id="IPR029000">
    <property type="entry name" value="Cyclophilin-like_dom_sf"/>
</dbReference>
<dbReference type="Gene3D" id="2.40.100.10">
    <property type="entry name" value="Cyclophilin-like"/>
    <property type="match status" value="1"/>
</dbReference>
<dbReference type="Proteomes" id="UP001230188">
    <property type="component" value="Unassembled WGS sequence"/>
</dbReference>
<evidence type="ECO:0000313" key="6">
    <source>
        <dbReference type="EMBL" id="KAJ8614257.1"/>
    </source>
</evidence>
<organism evidence="6 7">
    <name type="scientific">Chrysophaeum taylorii</name>
    <dbReference type="NCBI Taxonomy" id="2483200"/>
    <lineage>
        <taxon>Eukaryota</taxon>
        <taxon>Sar</taxon>
        <taxon>Stramenopiles</taxon>
        <taxon>Ochrophyta</taxon>
        <taxon>Pelagophyceae</taxon>
        <taxon>Pelagomonadales</taxon>
        <taxon>Pelagomonadaceae</taxon>
        <taxon>Chrysophaeum</taxon>
    </lineage>
</organism>
<gene>
    <name evidence="6" type="ORF">CTAYLR_001114</name>
</gene>
<feature type="signal peptide" evidence="4">
    <location>
        <begin position="1"/>
        <end position="16"/>
    </location>
</feature>